<dbReference type="RefSeq" id="WP_130245922.1">
    <property type="nucleotide sequence ID" value="NZ_PPUZ01000049.1"/>
</dbReference>
<keyword evidence="1" id="KW-1133">Transmembrane helix</keyword>
<organism evidence="2 3">
    <name type="scientific">Pseudoalteromonas rubra</name>
    <dbReference type="NCBI Taxonomy" id="43658"/>
    <lineage>
        <taxon>Bacteria</taxon>
        <taxon>Pseudomonadati</taxon>
        <taxon>Pseudomonadota</taxon>
        <taxon>Gammaproteobacteria</taxon>
        <taxon>Alteromonadales</taxon>
        <taxon>Pseudoalteromonadaceae</taxon>
        <taxon>Pseudoalteromonas</taxon>
    </lineage>
</organism>
<comment type="caution">
    <text evidence="2">The sequence shown here is derived from an EMBL/GenBank/DDBJ whole genome shotgun (WGS) entry which is preliminary data.</text>
</comment>
<accession>A0A4Q7E3N9</accession>
<dbReference type="AlphaFoldDB" id="A0A4Q7E3N9"/>
<name>A0A4Q7E3N9_9GAMM</name>
<feature type="transmembrane region" description="Helical" evidence="1">
    <location>
        <begin position="115"/>
        <end position="136"/>
    </location>
</feature>
<sequence>MKFIVIYFIGVLFAYLANSVYVPKDHGTILAIASPLATVAAMLFGFIIAAQTFYSGAKSNTLLSNLKTQKVMFNNILDEIKHTGFALIASCISLISSMFLPHKKLLDNFDIKIDVLLLNLGFSFLISALILFALSWRKFTIIIKNS</sequence>
<dbReference type="Proteomes" id="UP000292345">
    <property type="component" value="Unassembled WGS sequence"/>
</dbReference>
<reference evidence="2 3" key="1">
    <citation type="submission" date="2018-01" db="EMBL/GenBank/DDBJ databases">
        <title>Co-occurrence of chitin degradation, pigmentation and bioactivity in marine Pseudoalteromonas.</title>
        <authorList>
            <person name="Paulsen S."/>
            <person name="Gram L."/>
            <person name="Machado H."/>
        </authorList>
    </citation>
    <scope>NUCLEOTIDE SEQUENCE [LARGE SCALE GENOMIC DNA]</scope>
    <source>
        <strain evidence="2 3">S1946</strain>
    </source>
</reference>
<evidence type="ECO:0000256" key="1">
    <source>
        <dbReference type="SAM" id="Phobius"/>
    </source>
</evidence>
<gene>
    <name evidence="2" type="ORF">C3B51_17890</name>
</gene>
<feature type="transmembrane region" description="Helical" evidence="1">
    <location>
        <begin position="82"/>
        <end position="100"/>
    </location>
</feature>
<proteinExistence type="predicted"/>
<dbReference type="EMBL" id="PPUZ01000049">
    <property type="protein sequence ID" value="RZM76437.1"/>
    <property type="molecule type" value="Genomic_DNA"/>
</dbReference>
<evidence type="ECO:0000313" key="2">
    <source>
        <dbReference type="EMBL" id="RZM76437.1"/>
    </source>
</evidence>
<keyword evidence="1" id="KW-0472">Membrane</keyword>
<protein>
    <submittedName>
        <fullName evidence="2">Uncharacterized protein</fullName>
    </submittedName>
</protein>
<keyword evidence="1" id="KW-0812">Transmembrane</keyword>
<feature type="transmembrane region" description="Helical" evidence="1">
    <location>
        <begin position="29"/>
        <end position="50"/>
    </location>
</feature>
<evidence type="ECO:0000313" key="3">
    <source>
        <dbReference type="Proteomes" id="UP000292345"/>
    </source>
</evidence>